<protein>
    <submittedName>
        <fullName evidence="2">DUF3267 domain-containing protein</fullName>
    </submittedName>
</protein>
<organism evidence="2 3">
    <name type="scientific">Corynebacterium canis</name>
    <dbReference type="NCBI Taxonomy" id="679663"/>
    <lineage>
        <taxon>Bacteria</taxon>
        <taxon>Bacillati</taxon>
        <taxon>Actinomycetota</taxon>
        <taxon>Actinomycetes</taxon>
        <taxon>Mycobacteriales</taxon>
        <taxon>Corynebacteriaceae</taxon>
        <taxon>Corynebacterium</taxon>
    </lineage>
</organism>
<keyword evidence="1" id="KW-0472">Membrane</keyword>
<feature type="transmembrane region" description="Helical" evidence="1">
    <location>
        <begin position="91"/>
        <end position="109"/>
    </location>
</feature>
<evidence type="ECO:0000313" key="2">
    <source>
        <dbReference type="EMBL" id="TWT25570.1"/>
    </source>
</evidence>
<dbReference type="InterPro" id="IPR021683">
    <property type="entry name" value="DUF3267"/>
</dbReference>
<dbReference type="OrthoDB" id="5189213at2"/>
<feature type="transmembrane region" description="Helical" evidence="1">
    <location>
        <begin position="52"/>
        <end position="71"/>
    </location>
</feature>
<dbReference type="AlphaFoldDB" id="A0A5C5UJQ0"/>
<dbReference type="Proteomes" id="UP000320791">
    <property type="component" value="Unassembled WGS sequence"/>
</dbReference>
<keyword evidence="1" id="KW-1133">Transmembrane helix</keyword>
<keyword evidence="1" id="KW-0812">Transmembrane</keyword>
<feature type="transmembrane region" description="Helical" evidence="1">
    <location>
        <begin position="116"/>
        <end position="136"/>
    </location>
</feature>
<evidence type="ECO:0000256" key="1">
    <source>
        <dbReference type="SAM" id="Phobius"/>
    </source>
</evidence>
<feature type="transmembrane region" description="Helical" evidence="1">
    <location>
        <begin position="142"/>
        <end position="163"/>
    </location>
</feature>
<gene>
    <name evidence="2" type="ORF">FRX94_06270</name>
</gene>
<sequence>MENREVIDWVPDRRMAWWMNIVGVILTIGGIVGYAALFLWTQSGYVTVQLGVAELFGVLAMSVGVFALAWIHELLHGFALRTLGFKPKYGALMIGGIIPAFYCTSPGAVMSRGAFVYVALLPGIVLGVVPIVWILAQWPGSGWLVIPAGLLLGGAVGDIFLTIRVLIAPRGTRVEDIRDGVRLHLPVGSSVS</sequence>
<feature type="transmembrane region" description="Helical" evidence="1">
    <location>
        <begin position="15"/>
        <end position="40"/>
    </location>
</feature>
<keyword evidence="3" id="KW-1185">Reference proteome</keyword>
<reference evidence="2 3" key="1">
    <citation type="submission" date="2019-08" db="EMBL/GenBank/DDBJ databases">
        <authorList>
            <person name="Lei W."/>
        </authorList>
    </citation>
    <scope>NUCLEOTIDE SEQUENCE [LARGE SCALE GENOMIC DNA]</scope>
    <source>
        <strain evidence="2 3">CCUG 58627</strain>
    </source>
</reference>
<comment type="caution">
    <text evidence="2">The sequence shown here is derived from an EMBL/GenBank/DDBJ whole genome shotgun (WGS) entry which is preliminary data.</text>
</comment>
<evidence type="ECO:0000313" key="3">
    <source>
        <dbReference type="Proteomes" id="UP000320791"/>
    </source>
</evidence>
<dbReference type="Pfam" id="PF11667">
    <property type="entry name" value="DUF3267"/>
    <property type="match status" value="1"/>
</dbReference>
<name>A0A5C5UJQ0_9CORY</name>
<dbReference type="RefSeq" id="WP_146324281.1">
    <property type="nucleotide sequence ID" value="NZ_BAABLR010000072.1"/>
</dbReference>
<dbReference type="EMBL" id="VOHM01000011">
    <property type="protein sequence ID" value="TWT25570.1"/>
    <property type="molecule type" value="Genomic_DNA"/>
</dbReference>
<proteinExistence type="predicted"/>
<accession>A0A5C5UJQ0</accession>